<dbReference type="PANTHER" id="PTHR43884">
    <property type="entry name" value="ACYL-COA DEHYDROGENASE"/>
    <property type="match status" value="1"/>
</dbReference>
<dbReference type="InterPro" id="IPR036250">
    <property type="entry name" value="AcylCo_DH-like_C"/>
</dbReference>
<dbReference type="AlphaFoldDB" id="A0A556AGT5"/>
<evidence type="ECO:0000256" key="4">
    <source>
        <dbReference type="ARBA" id="ARBA00022827"/>
    </source>
</evidence>
<protein>
    <submittedName>
        <fullName evidence="9">Acyl-CoA dehydrogenase</fullName>
    </submittedName>
</protein>
<dbReference type="InterPro" id="IPR009075">
    <property type="entry name" value="AcylCo_DH/oxidase_C"/>
</dbReference>
<comment type="cofactor">
    <cofactor evidence="1">
        <name>FAD</name>
        <dbReference type="ChEBI" id="CHEBI:57692"/>
    </cofactor>
</comment>
<keyword evidence="4" id="KW-0274">FAD</keyword>
<dbReference type="InterPro" id="IPR009100">
    <property type="entry name" value="AcylCoA_DH/oxidase_NM_dom_sf"/>
</dbReference>
<dbReference type="GO" id="GO:0003995">
    <property type="term" value="F:acyl-CoA dehydrogenase activity"/>
    <property type="evidence" value="ECO:0007669"/>
    <property type="project" value="TreeGrafter"/>
</dbReference>
<keyword evidence="3" id="KW-0285">Flavoprotein</keyword>
<gene>
    <name evidence="9" type="ORF">FOZ76_17150</name>
</gene>
<dbReference type="Proteomes" id="UP000318405">
    <property type="component" value="Unassembled WGS sequence"/>
</dbReference>
<dbReference type="Pfam" id="PF02771">
    <property type="entry name" value="Acyl-CoA_dh_N"/>
    <property type="match status" value="1"/>
</dbReference>
<dbReference type="EMBL" id="VLTJ01000030">
    <property type="protein sequence ID" value="TSH92100.1"/>
    <property type="molecule type" value="Genomic_DNA"/>
</dbReference>
<dbReference type="InterPro" id="IPR006091">
    <property type="entry name" value="Acyl-CoA_Oxase/DH_mid-dom"/>
</dbReference>
<evidence type="ECO:0000259" key="7">
    <source>
        <dbReference type="Pfam" id="PF02770"/>
    </source>
</evidence>
<dbReference type="Gene3D" id="1.10.540.10">
    <property type="entry name" value="Acyl-CoA dehydrogenase/oxidase, N-terminal domain"/>
    <property type="match status" value="1"/>
</dbReference>
<feature type="domain" description="Acyl-CoA dehydrogenase/oxidase N-terminal" evidence="8">
    <location>
        <begin position="7"/>
        <end position="120"/>
    </location>
</feature>
<comment type="caution">
    <text evidence="9">The sequence shown here is derived from an EMBL/GenBank/DDBJ whole genome shotgun (WGS) entry which is preliminary data.</text>
</comment>
<dbReference type="InterPro" id="IPR037069">
    <property type="entry name" value="AcylCoA_DH/ox_N_sf"/>
</dbReference>
<dbReference type="InterPro" id="IPR013786">
    <property type="entry name" value="AcylCoA_DH/ox_N"/>
</dbReference>
<keyword evidence="5" id="KW-0560">Oxidoreductase</keyword>
<name>A0A556AGT5_9BURK</name>
<sequence length="378" mass="40062">MALVLNQEQTMLQDSARSYVSENAPPAALRKLRDARDTDGISRPLWAGFADMGFTGLLVPEADGGLGLGFVEAGIVLEEIGRNLTASPFWATSGVAAGTLARWGGADQRERYLGRIAAGEITAALAVDETARHRPERIQASLRADGDGYVLNGAKVFVVDGHIADLLLVAARLEADAGEGDVVLALVEAGTPGVRTERTIMLDAHNAAGVSFDNVRLEGAAIVGGPAAGAQACVGALDIGRALASAELLGVAAEAFDRTLAYIKERRQFDRIIGEFQALQHRAANLYTELELSRAMVMTALQTLDTDPVDAAQAVCAAKAHVGRSAAMAVQEAVQMHGGMGMTDEFDIGLYMKRAQSLQMLLGDRGFQLERFARLRGF</sequence>
<evidence type="ECO:0000256" key="1">
    <source>
        <dbReference type="ARBA" id="ARBA00001974"/>
    </source>
</evidence>
<evidence type="ECO:0000256" key="2">
    <source>
        <dbReference type="ARBA" id="ARBA00009347"/>
    </source>
</evidence>
<keyword evidence="10" id="KW-1185">Reference proteome</keyword>
<evidence type="ECO:0000313" key="10">
    <source>
        <dbReference type="Proteomes" id="UP000318405"/>
    </source>
</evidence>
<organism evidence="9 10">
    <name type="scientific">Verticiella sediminum</name>
    <dbReference type="NCBI Taxonomy" id="1247510"/>
    <lineage>
        <taxon>Bacteria</taxon>
        <taxon>Pseudomonadati</taxon>
        <taxon>Pseudomonadota</taxon>
        <taxon>Betaproteobacteria</taxon>
        <taxon>Burkholderiales</taxon>
        <taxon>Alcaligenaceae</taxon>
        <taxon>Verticiella</taxon>
    </lineage>
</organism>
<evidence type="ECO:0000259" key="6">
    <source>
        <dbReference type="Pfam" id="PF00441"/>
    </source>
</evidence>
<dbReference type="Pfam" id="PF00441">
    <property type="entry name" value="Acyl-CoA_dh_1"/>
    <property type="match status" value="1"/>
</dbReference>
<dbReference type="InterPro" id="IPR046373">
    <property type="entry name" value="Acyl-CoA_Oxase/DH_mid-dom_sf"/>
</dbReference>
<proteinExistence type="inferred from homology"/>
<evidence type="ECO:0000313" key="9">
    <source>
        <dbReference type="EMBL" id="TSH92100.1"/>
    </source>
</evidence>
<dbReference type="Gene3D" id="2.40.110.10">
    <property type="entry name" value="Butyryl-CoA Dehydrogenase, subunit A, domain 2"/>
    <property type="match status" value="1"/>
</dbReference>
<comment type="similarity">
    <text evidence="2">Belongs to the acyl-CoA dehydrogenase family.</text>
</comment>
<dbReference type="OrthoDB" id="9769473at2"/>
<dbReference type="PANTHER" id="PTHR43884:SF20">
    <property type="entry name" value="ACYL-COA DEHYDROGENASE FADE28"/>
    <property type="match status" value="1"/>
</dbReference>
<dbReference type="GO" id="GO:0050660">
    <property type="term" value="F:flavin adenine dinucleotide binding"/>
    <property type="evidence" value="ECO:0007669"/>
    <property type="project" value="InterPro"/>
</dbReference>
<feature type="domain" description="Acyl-CoA dehydrogenase/oxidase C-terminal" evidence="6">
    <location>
        <begin position="229"/>
        <end position="374"/>
    </location>
</feature>
<dbReference type="CDD" id="cd00567">
    <property type="entry name" value="ACAD"/>
    <property type="match status" value="1"/>
</dbReference>
<evidence type="ECO:0000259" key="8">
    <source>
        <dbReference type="Pfam" id="PF02771"/>
    </source>
</evidence>
<evidence type="ECO:0000256" key="3">
    <source>
        <dbReference type="ARBA" id="ARBA00022630"/>
    </source>
</evidence>
<feature type="domain" description="Acyl-CoA oxidase/dehydrogenase middle" evidence="7">
    <location>
        <begin position="139"/>
        <end position="215"/>
    </location>
</feature>
<dbReference type="SUPFAM" id="SSF56645">
    <property type="entry name" value="Acyl-CoA dehydrogenase NM domain-like"/>
    <property type="match status" value="1"/>
</dbReference>
<dbReference type="Pfam" id="PF02770">
    <property type="entry name" value="Acyl-CoA_dh_M"/>
    <property type="match status" value="1"/>
</dbReference>
<dbReference type="Gene3D" id="1.20.140.10">
    <property type="entry name" value="Butyryl-CoA Dehydrogenase, subunit A, domain 3"/>
    <property type="match status" value="1"/>
</dbReference>
<dbReference type="SUPFAM" id="SSF47203">
    <property type="entry name" value="Acyl-CoA dehydrogenase C-terminal domain-like"/>
    <property type="match status" value="1"/>
</dbReference>
<accession>A0A556AGT5</accession>
<evidence type="ECO:0000256" key="5">
    <source>
        <dbReference type="ARBA" id="ARBA00023002"/>
    </source>
</evidence>
<dbReference type="RefSeq" id="WP_143949513.1">
    <property type="nucleotide sequence ID" value="NZ_BAABMB010000007.1"/>
</dbReference>
<reference evidence="9 10" key="1">
    <citation type="submission" date="2019-07" db="EMBL/GenBank/DDBJ databases">
        <title>Qingshengfaniella alkalisoli gen. nov., sp. nov., isolated from saline soil.</title>
        <authorList>
            <person name="Xu L."/>
            <person name="Huang X.-X."/>
            <person name="Sun J.-Q."/>
        </authorList>
    </citation>
    <scope>NUCLEOTIDE SEQUENCE [LARGE SCALE GENOMIC DNA]</scope>
    <source>
        <strain evidence="9 10">DSM 27279</strain>
    </source>
</reference>